<keyword evidence="3" id="KW-1185">Reference proteome</keyword>
<accession>A0A1M4SZ84</accession>
<dbReference type="SUPFAM" id="SSF55729">
    <property type="entry name" value="Acyl-CoA N-acyltransferases (Nat)"/>
    <property type="match status" value="1"/>
</dbReference>
<dbReference type="InterPro" id="IPR016181">
    <property type="entry name" value="Acyl_CoA_acyltransferase"/>
</dbReference>
<protein>
    <submittedName>
        <fullName evidence="2">Acetyltransferase (GNAT) domain-containing protein</fullName>
    </submittedName>
</protein>
<dbReference type="Pfam" id="PF00583">
    <property type="entry name" value="Acetyltransf_1"/>
    <property type="match status" value="1"/>
</dbReference>
<organism evidence="2 3">
    <name type="scientific">Pedobacter caeni</name>
    <dbReference type="NCBI Taxonomy" id="288992"/>
    <lineage>
        <taxon>Bacteria</taxon>
        <taxon>Pseudomonadati</taxon>
        <taxon>Bacteroidota</taxon>
        <taxon>Sphingobacteriia</taxon>
        <taxon>Sphingobacteriales</taxon>
        <taxon>Sphingobacteriaceae</taxon>
        <taxon>Pedobacter</taxon>
    </lineage>
</organism>
<name>A0A1M4SZ84_9SPHI</name>
<dbReference type="Gene3D" id="3.40.630.30">
    <property type="match status" value="1"/>
</dbReference>
<dbReference type="STRING" id="288992.SAMN04488522_10121"/>
<gene>
    <name evidence="2" type="ORF">SAMN04488522_10121</name>
</gene>
<evidence type="ECO:0000313" key="3">
    <source>
        <dbReference type="Proteomes" id="UP000184287"/>
    </source>
</evidence>
<keyword evidence="2" id="KW-0808">Transferase</keyword>
<sequence>MLKNMQILPSTIHDIDQIFELYDAAIAFQKTVFNKQWQGFERSLIERELKEERQWKIQIDGKTACIFAIDFNDPLIWKEKDVDPAIYLHRIVTNPEFRGANFVNEIVTWAHTFAAGKDKEYIRMDTWGDNPRLIAYYVKCGFNYLGNIIPEASNILPKHYENIELALFEIPVEKK</sequence>
<dbReference type="GO" id="GO:0016747">
    <property type="term" value="F:acyltransferase activity, transferring groups other than amino-acyl groups"/>
    <property type="evidence" value="ECO:0007669"/>
    <property type="project" value="InterPro"/>
</dbReference>
<dbReference type="Proteomes" id="UP000184287">
    <property type="component" value="Unassembled WGS sequence"/>
</dbReference>
<dbReference type="PROSITE" id="PS51186">
    <property type="entry name" value="GNAT"/>
    <property type="match status" value="1"/>
</dbReference>
<dbReference type="AlphaFoldDB" id="A0A1M4SZ84"/>
<proteinExistence type="predicted"/>
<dbReference type="InterPro" id="IPR000182">
    <property type="entry name" value="GNAT_dom"/>
</dbReference>
<feature type="domain" description="N-acetyltransferase" evidence="1">
    <location>
        <begin position="5"/>
        <end position="175"/>
    </location>
</feature>
<dbReference type="EMBL" id="FQUQ01000001">
    <property type="protein sequence ID" value="SHE37470.1"/>
    <property type="molecule type" value="Genomic_DNA"/>
</dbReference>
<evidence type="ECO:0000259" key="1">
    <source>
        <dbReference type="PROSITE" id="PS51186"/>
    </source>
</evidence>
<evidence type="ECO:0000313" key="2">
    <source>
        <dbReference type="EMBL" id="SHE37470.1"/>
    </source>
</evidence>
<reference evidence="3" key="1">
    <citation type="submission" date="2016-11" db="EMBL/GenBank/DDBJ databases">
        <authorList>
            <person name="Varghese N."/>
            <person name="Submissions S."/>
        </authorList>
    </citation>
    <scope>NUCLEOTIDE SEQUENCE [LARGE SCALE GENOMIC DNA]</scope>
    <source>
        <strain evidence="3">DSM 16990</strain>
    </source>
</reference>